<feature type="non-terminal residue" evidence="1">
    <location>
        <position position="1"/>
    </location>
</feature>
<dbReference type="AlphaFoldDB" id="A0A368H8F8"/>
<proteinExistence type="predicted"/>
<organism evidence="1 2">
    <name type="scientific">Ancylostoma caninum</name>
    <name type="common">Dog hookworm</name>
    <dbReference type="NCBI Taxonomy" id="29170"/>
    <lineage>
        <taxon>Eukaryota</taxon>
        <taxon>Metazoa</taxon>
        <taxon>Ecdysozoa</taxon>
        <taxon>Nematoda</taxon>
        <taxon>Chromadorea</taxon>
        <taxon>Rhabditida</taxon>
        <taxon>Rhabditina</taxon>
        <taxon>Rhabditomorpha</taxon>
        <taxon>Strongyloidea</taxon>
        <taxon>Ancylostomatidae</taxon>
        <taxon>Ancylostomatinae</taxon>
        <taxon>Ancylostoma</taxon>
    </lineage>
</organism>
<evidence type="ECO:0000313" key="1">
    <source>
        <dbReference type="EMBL" id="RCN51640.1"/>
    </source>
</evidence>
<name>A0A368H8F8_ANCCA</name>
<evidence type="ECO:0000313" key="2">
    <source>
        <dbReference type="Proteomes" id="UP000252519"/>
    </source>
</evidence>
<protein>
    <submittedName>
        <fullName evidence="1">Uncharacterized protein</fullName>
    </submittedName>
</protein>
<dbReference type="Proteomes" id="UP000252519">
    <property type="component" value="Unassembled WGS sequence"/>
</dbReference>
<reference evidence="1 2" key="1">
    <citation type="submission" date="2014-10" db="EMBL/GenBank/DDBJ databases">
        <title>Draft genome of the hookworm Ancylostoma caninum.</title>
        <authorList>
            <person name="Mitreva M."/>
        </authorList>
    </citation>
    <scope>NUCLEOTIDE SEQUENCE [LARGE SCALE GENOMIC DNA]</scope>
    <source>
        <strain evidence="1 2">Baltimore</strain>
    </source>
</reference>
<dbReference type="EMBL" id="JOJR01000012">
    <property type="protein sequence ID" value="RCN51640.1"/>
    <property type="molecule type" value="Genomic_DNA"/>
</dbReference>
<gene>
    <name evidence="1" type="ORF">ANCCAN_02308</name>
</gene>
<accession>A0A368H8F8</accession>
<comment type="caution">
    <text evidence="1">The sequence shown here is derived from an EMBL/GenBank/DDBJ whole genome shotgun (WGS) entry which is preliminary data.</text>
</comment>
<keyword evidence="2" id="KW-1185">Reference proteome</keyword>
<sequence length="74" mass="8938">LSAHADRCQDRLRYRPCDIIRRDETTFFQEENEKKRKHQIIRCGLRLKCVQVVVAGSFKTSERHSTFRIIRMFI</sequence>